<dbReference type="EMBL" id="BT075868">
    <property type="protein sequence ID" value="ACO10292.1"/>
    <property type="molecule type" value="mRNA"/>
</dbReference>
<dbReference type="InterPro" id="IPR017946">
    <property type="entry name" value="PLC-like_Pdiesterase_TIM-brl"/>
</dbReference>
<accession>C1BMN9</accession>
<protein>
    <submittedName>
        <fullName evidence="2">Phosphatidylinositol-specific phospholipase C X domain-containing protein 3</fullName>
    </submittedName>
</protein>
<dbReference type="SMART" id="SM00148">
    <property type="entry name" value="PLCXc"/>
    <property type="match status" value="1"/>
</dbReference>
<dbReference type="SUPFAM" id="SSF51695">
    <property type="entry name" value="PLC-like phosphodiesterases"/>
    <property type="match status" value="1"/>
</dbReference>
<reference evidence="2" key="1">
    <citation type="submission" date="2009-03" db="EMBL/GenBank/DDBJ databases">
        <title>Caligus rogercresseyi ESTs and full-length cDNAs.</title>
        <authorList>
            <person name="Yasuike M."/>
            <person name="von Schalburg K."/>
            <person name="Cooper G."/>
            <person name="Leong J."/>
            <person name="Jones S.R.M."/>
            <person name="Koop B.F."/>
        </authorList>
    </citation>
    <scope>NUCLEOTIDE SEQUENCE</scope>
    <source>
        <tissue evidence="2">Whole body</tissue>
    </source>
</reference>
<organism evidence="2">
    <name type="scientific">Caligus rogercresseyi</name>
    <name type="common">Sea louse</name>
    <dbReference type="NCBI Taxonomy" id="217165"/>
    <lineage>
        <taxon>Eukaryota</taxon>
        <taxon>Metazoa</taxon>
        <taxon>Ecdysozoa</taxon>
        <taxon>Arthropoda</taxon>
        <taxon>Crustacea</taxon>
        <taxon>Multicrustacea</taxon>
        <taxon>Hexanauplia</taxon>
        <taxon>Copepoda</taxon>
        <taxon>Siphonostomatoida</taxon>
        <taxon>Caligidae</taxon>
        <taxon>Caligus</taxon>
    </lineage>
</organism>
<dbReference type="PANTHER" id="PTHR13593:SF113">
    <property type="entry name" value="SI:DKEY-266F7.9"/>
    <property type="match status" value="1"/>
</dbReference>
<dbReference type="CDD" id="cd08616">
    <property type="entry name" value="PI-PLCXD1c"/>
    <property type="match status" value="1"/>
</dbReference>
<dbReference type="Gene3D" id="3.20.20.190">
    <property type="entry name" value="Phosphatidylinositol (PI) phosphodiesterase"/>
    <property type="match status" value="1"/>
</dbReference>
<dbReference type="InterPro" id="IPR042158">
    <property type="entry name" value="PLCXD1/2/3"/>
</dbReference>
<evidence type="ECO:0000259" key="1">
    <source>
        <dbReference type="SMART" id="SM00148"/>
    </source>
</evidence>
<feature type="domain" description="Phosphatidylinositol-specific phospholipase C X" evidence="1">
    <location>
        <begin position="26"/>
        <end position="196"/>
    </location>
</feature>
<dbReference type="InterPro" id="IPR051057">
    <property type="entry name" value="PI-PLC_domain"/>
</dbReference>
<sequence length="314" mass="36036">MGRHKTAKPFVDRSNWMGELCPDIRERIPLGQLSLPGTHNSFTYTLTKTSPIGPDSSEWLQNLGKYLPIIRPYIYLWSKCQSFNVQTQLSSGIRYFDIRLAVKEEKELRVIHALFGEEVGPILKQIRDFLMFHRDEVIVLDFQHLYAFTPQTHASLEALIDGIFGKWICPPTEPKNKLSLNYLKRKDFRVIVIYPQIHPRYWPRGDCPNPWPSTASPRKLVTFLNERLPLRDPFKLYVSQGILTADGPFIIKHLLSSLRKALAPLAASAIIHEWLPSVLRKGGVNIVILDFVGDFPGFIDAILSKNHVICRNVR</sequence>
<dbReference type="PANTHER" id="PTHR13593">
    <property type="match status" value="1"/>
</dbReference>
<gene>
    <name evidence="2" type="primary">PLCX3</name>
</gene>
<name>C1BMN9_CALRO</name>
<evidence type="ECO:0000313" key="2">
    <source>
        <dbReference type="EMBL" id="ACO10292.1"/>
    </source>
</evidence>
<dbReference type="Pfam" id="PF00388">
    <property type="entry name" value="PI-PLC-X"/>
    <property type="match status" value="1"/>
</dbReference>
<proteinExistence type="evidence at transcript level"/>
<dbReference type="AlphaFoldDB" id="C1BMN9"/>
<dbReference type="GO" id="GO:0006629">
    <property type="term" value="P:lipid metabolic process"/>
    <property type="evidence" value="ECO:0007669"/>
    <property type="project" value="InterPro"/>
</dbReference>
<dbReference type="GO" id="GO:0008081">
    <property type="term" value="F:phosphoric diester hydrolase activity"/>
    <property type="evidence" value="ECO:0007669"/>
    <property type="project" value="InterPro"/>
</dbReference>
<dbReference type="PROSITE" id="PS50007">
    <property type="entry name" value="PIPLC_X_DOMAIN"/>
    <property type="match status" value="1"/>
</dbReference>
<dbReference type="InterPro" id="IPR000909">
    <property type="entry name" value="PLipase_C_PInositol-sp_X_dom"/>
</dbReference>